<dbReference type="EnsemblPlants" id="Pp3c4_7770V3.1">
    <property type="protein sequence ID" value="PAC:32921045.CDS.1"/>
    <property type="gene ID" value="Pp3c4_7770"/>
</dbReference>
<reference evidence="2 4" key="2">
    <citation type="journal article" date="2018" name="Plant J.">
        <title>The Physcomitrella patens chromosome-scale assembly reveals moss genome structure and evolution.</title>
        <authorList>
            <person name="Lang D."/>
            <person name="Ullrich K.K."/>
            <person name="Murat F."/>
            <person name="Fuchs J."/>
            <person name="Jenkins J."/>
            <person name="Haas F.B."/>
            <person name="Piednoel M."/>
            <person name="Gundlach H."/>
            <person name="Van Bel M."/>
            <person name="Meyberg R."/>
            <person name="Vives C."/>
            <person name="Morata J."/>
            <person name="Symeonidi A."/>
            <person name="Hiss M."/>
            <person name="Muchero W."/>
            <person name="Kamisugi Y."/>
            <person name="Saleh O."/>
            <person name="Blanc G."/>
            <person name="Decker E.L."/>
            <person name="van Gessel N."/>
            <person name="Grimwood J."/>
            <person name="Hayes R.D."/>
            <person name="Graham S.W."/>
            <person name="Gunter L.E."/>
            <person name="McDaniel S.F."/>
            <person name="Hoernstein S.N.W."/>
            <person name="Larsson A."/>
            <person name="Li F.W."/>
            <person name="Perroud P.F."/>
            <person name="Phillips J."/>
            <person name="Ranjan P."/>
            <person name="Rokshar D.S."/>
            <person name="Rothfels C.J."/>
            <person name="Schneider L."/>
            <person name="Shu S."/>
            <person name="Stevenson D.W."/>
            <person name="Thummler F."/>
            <person name="Tillich M."/>
            <person name="Villarreal Aguilar J.C."/>
            <person name="Widiez T."/>
            <person name="Wong G.K."/>
            <person name="Wymore A."/>
            <person name="Zhang Y."/>
            <person name="Zimmer A.D."/>
            <person name="Quatrano R.S."/>
            <person name="Mayer K.F.X."/>
            <person name="Goodstein D."/>
            <person name="Casacuberta J.M."/>
            <person name="Vandepoele K."/>
            <person name="Reski R."/>
            <person name="Cuming A.C."/>
            <person name="Tuskan G.A."/>
            <person name="Maumus F."/>
            <person name="Salse J."/>
            <person name="Schmutz J."/>
            <person name="Rensing S.A."/>
        </authorList>
    </citation>
    <scope>NUCLEOTIDE SEQUENCE [LARGE SCALE GENOMIC DNA]</scope>
    <source>
        <strain evidence="3 4">cv. Gransden 2004</strain>
    </source>
</reference>
<keyword evidence="4" id="KW-1185">Reference proteome</keyword>
<dbReference type="SUPFAM" id="SSF56112">
    <property type="entry name" value="Protein kinase-like (PK-like)"/>
    <property type="match status" value="1"/>
</dbReference>
<accession>A0A2K1KMM6</accession>
<feature type="domain" description="Serine-threonine/tyrosine-protein kinase catalytic" evidence="1">
    <location>
        <begin position="1"/>
        <end position="104"/>
    </location>
</feature>
<reference evidence="2 4" key="1">
    <citation type="journal article" date="2008" name="Science">
        <title>The Physcomitrella genome reveals evolutionary insights into the conquest of land by plants.</title>
        <authorList>
            <person name="Rensing S."/>
            <person name="Lang D."/>
            <person name="Zimmer A."/>
            <person name="Terry A."/>
            <person name="Salamov A."/>
            <person name="Shapiro H."/>
            <person name="Nishiyama T."/>
            <person name="Perroud P.-F."/>
            <person name="Lindquist E."/>
            <person name="Kamisugi Y."/>
            <person name="Tanahashi T."/>
            <person name="Sakakibara K."/>
            <person name="Fujita T."/>
            <person name="Oishi K."/>
            <person name="Shin-I T."/>
            <person name="Kuroki Y."/>
            <person name="Toyoda A."/>
            <person name="Suzuki Y."/>
            <person name="Hashimoto A."/>
            <person name="Yamaguchi K."/>
            <person name="Sugano A."/>
            <person name="Kohara Y."/>
            <person name="Fujiyama A."/>
            <person name="Anterola A."/>
            <person name="Aoki S."/>
            <person name="Ashton N."/>
            <person name="Barbazuk W.B."/>
            <person name="Barker E."/>
            <person name="Bennetzen J."/>
            <person name="Bezanilla M."/>
            <person name="Blankenship R."/>
            <person name="Cho S.H."/>
            <person name="Dutcher S."/>
            <person name="Estelle M."/>
            <person name="Fawcett J.A."/>
            <person name="Gundlach H."/>
            <person name="Hanada K."/>
            <person name="Heyl A."/>
            <person name="Hicks K.A."/>
            <person name="Hugh J."/>
            <person name="Lohr M."/>
            <person name="Mayer K."/>
            <person name="Melkozernov A."/>
            <person name="Murata T."/>
            <person name="Nelson D."/>
            <person name="Pils B."/>
            <person name="Prigge M."/>
            <person name="Reiss B."/>
            <person name="Renner T."/>
            <person name="Rombauts S."/>
            <person name="Rushton P."/>
            <person name="Sanderfoot A."/>
            <person name="Schween G."/>
            <person name="Shiu S.-H."/>
            <person name="Stueber K."/>
            <person name="Theodoulou F.L."/>
            <person name="Tu H."/>
            <person name="Van de Peer Y."/>
            <person name="Verrier P.J."/>
            <person name="Waters E."/>
            <person name="Wood A."/>
            <person name="Yang L."/>
            <person name="Cove D."/>
            <person name="Cuming A."/>
            <person name="Hasebe M."/>
            <person name="Lucas S."/>
            <person name="Mishler D.B."/>
            <person name="Reski R."/>
            <person name="Grigoriev I."/>
            <person name="Quatrano R.S."/>
            <person name="Boore J.L."/>
        </authorList>
    </citation>
    <scope>NUCLEOTIDE SEQUENCE [LARGE SCALE GENOMIC DNA]</scope>
    <source>
        <strain evidence="3 4">cv. Gransden 2004</strain>
    </source>
</reference>
<dbReference type="InParanoid" id="A0A2K1KMM6"/>
<proteinExistence type="predicted"/>
<name>A0A2K1KMM6_PHYPA</name>
<dbReference type="InterPro" id="IPR011009">
    <property type="entry name" value="Kinase-like_dom_sf"/>
</dbReference>
<evidence type="ECO:0000313" key="2">
    <source>
        <dbReference type="EMBL" id="PNR55024.1"/>
    </source>
</evidence>
<dbReference type="InterPro" id="IPR052611">
    <property type="entry name" value="Plant_RLK_LysM"/>
</dbReference>
<reference evidence="3" key="3">
    <citation type="submission" date="2020-12" db="UniProtKB">
        <authorList>
            <consortium name="EnsemblPlants"/>
        </authorList>
    </citation>
    <scope>IDENTIFICATION</scope>
</reference>
<evidence type="ECO:0000259" key="1">
    <source>
        <dbReference type="Pfam" id="PF07714"/>
    </source>
</evidence>
<dbReference type="GO" id="GO:0004672">
    <property type="term" value="F:protein kinase activity"/>
    <property type="evidence" value="ECO:0007669"/>
    <property type="project" value="InterPro"/>
</dbReference>
<dbReference type="AlphaFoldDB" id="A0A2K1KMM6"/>
<dbReference type="PANTHER" id="PTHR45927">
    <property type="entry name" value="LYSM-DOMAIN RECEPTOR-LIKE KINASE-RELATED"/>
    <property type="match status" value="1"/>
</dbReference>
<dbReference type="Proteomes" id="UP000006727">
    <property type="component" value="Chromosome 4"/>
</dbReference>
<dbReference type="Gramene" id="Pp3c4_7770V3.2">
    <property type="protein sequence ID" value="PAC:32921046.CDS.1"/>
    <property type="gene ID" value="Pp3c4_7770"/>
</dbReference>
<dbReference type="Gene3D" id="1.10.510.10">
    <property type="entry name" value="Transferase(Phosphotransferase) domain 1"/>
    <property type="match status" value="1"/>
</dbReference>
<dbReference type="Pfam" id="PF07714">
    <property type="entry name" value="PK_Tyr_Ser-Thr"/>
    <property type="match status" value="1"/>
</dbReference>
<gene>
    <name evidence="2" type="ORF">PHYPA_005917</name>
</gene>
<evidence type="ECO:0000313" key="3">
    <source>
        <dbReference type="EnsemblPlants" id="PAC:32921045.CDS.1"/>
    </source>
</evidence>
<dbReference type="Gramene" id="Pp3c4_7770V3.1">
    <property type="protein sequence ID" value="PAC:32921045.CDS.1"/>
    <property type="gene ID" value="Pp3c4_7770"/>
</dbReference>
<protein>
    <recommendedName>
        <fullName evidence="1">Serine-threonine/tyrosine-protein kinase catalytic domain-containing protein</fullName>
    </recommendedName>
</protein>
<dbReference type="PaxDb" id="3218-PP1S143_139V6.1"/>
<organism evidence="2">
    <name type="scientific">Physcomitrium patens</name>
    <name type="common">Spreading-leaved earth moss</name>
    <name type="synonym">Physcomitrella patens</name>
    <dbReference type="NCBI Taxonomy" id="3218"/>
    <lineage>
        <taxon>Eukaryota</taxon>
        <taxon>Viridiplantae</taxon>
        <taxon>Streptophyta</taxon>
        <taxon>Embryophyta</taxon>
        <taxon>Bryophyta</taxon>
        <taxon>Bryophytina</taxon>
        <taxon>Bryopsida</taxon>
        <taxon>Funariidae</taxon>
        <taxon>Funariales</taxon>
        <taxon>Funariaceae</taxon>
        <taxon>Physcomitrium</taxon>
    </lineage>
</organism>
<dbReference type="InterPro" id="IPR001245">
    <property type="entry name" value="Ser-Thr/Tyr_kinase_cat_dom"/>
</dbReference>
<evidence type="ECO:0000313" key="4">
    <source>
        <dbReference type="Proteomes" id="UP000006727"/>
    </source>
</evidence>
<dbReference type="EMBL" id="ABEU02000004">
    <property type="protein sequence ID" value="PNR55024.1"/>
    <property type="molecule type" value="Genomic_DNA"/>
</dbReference>
<sequence length="114" mass="12569">MASEYLEHGVVSTEADMFSFGVVLREMLSGREAIYNNGGREFTMLSVIIAKVLSGDDQMSKLQAWMDHRLQNTYPSNIALSVAILAKSCVETYPRSSPNVKQISFALSKMSNAS</sequence>
<dbReference type="PANTHER" id="PTHR45927:SF6">
    <property type="entry name" value="PROTEIN LYK5"/>
    <property type="match status" value="1"/>
</dbReference>
<dbReference type="EnsemblPlants" id="Pp3c4_7770V3.2">
    <property type="protein sequence ID" value="PAC:32921046.CDS.1"/>
    <property type="gene ID" value="Pp3c4_7770"/>
</dbReference>